<dbReference type="PANTHER" id="PTHR35519:SF2">
    <property type="entry name" value="PH DOMAIN PROTEIN"/>
    <property type="match status" value="1"/>
</dbReference>
<keyword evidence="1" id="KW-0812">Transmembrane</keyword>
<protein>
    <recommendedName>
        <fullName evidence="4">DUF4112 domain-containing protein</fullName>
    </recommendedName>
</protein>
<evidence type="ECO:0000313" key="3">
    <source>
        <dbReference type="Proteomes" id="UP000249799"/>
    </source>
</evidence>
<reference evidence="2 3" key="1">
    <citation type="submission" date="2018-06" db="EMBL/GenBank/DDBJ databases">
        <title>Lujinxingia sediminis gen. nov. sp. nov., a new facultative anaerobic member of the class Deltaproteobacteria, and proposal of Lujinxingaceae fam. nov.</title>
        <authorList>
            <person name="Guo L.-Y."/>
            <person name="Li C.-M."/>
            <person name="Wang S."/>
            <person name="Du Z.-J."/>
        </authorList>
    </citation>
    <scope>NUCLEOTIDE SEQUENCE [LARGE SCALE GENOMIC DNA]</scope>
    <source>
        <strain evidence="2 3">FA350</strain>
    </source>
</reference>
<accession>A0A2Z4FRY8</accession>
<dbReference type="Pfam" id="PF13430">
    <property type="entry name" value="DUF4112"/>
    <property type="match status" value="1"/>
</dbReference>
<dbReference type="AlphaFoldDB" id="A0A2Z4FRY8"/>
<feature type="transmembrane region" description="Helical" evidence="1">
    <location>
        <begin position="146"/>
        <end position="171"/>
    </location>
</feature>
<dbReference type="Proteomes" id="UP000249799">
    <property type="component" value="Chromosome"/>
</dbReference>
<gene>
    <name evidence="2" type="ORF">DN745_18210</name>
</gene>
<keyword evidence="1" id="KW-0472">Membrane</keyword>
<dbReference type="InterPro" id="IPR025187">
    <property type="entry name" value="DUF4112"/>
</dbReference>
<evidence type="ECO:0000313" key="2">
    <source>
        <dbReference type="EMBL" id="AWV91486.1"/>
    </source>
</evidence>
<evidence type="ECO:0000256" key="1">
    <source>
        <dbReference type="SAM" id="Phobius"/>
    </source>
</evidence>
<evidence type="ECO:0008006" key="4">
    <source>
        <dbReference type="Google" id="ProtNLM"/>
    </source>
</evidence>
<dbReference type="EMBL" id="CP030032">
    <property type="protein sequence ID" value="AWV91486.1"/>
    <property type="molecule type" value="Genomic_DNA"/>
</dbReference>
<keyword evidence="3" id="KW-1185">Reference proteome</keyword>
<keyword evidence="1" id="KW-1133">Transmembrane helix</keyword>
<organism evidence="2 3">
    <name type="scientific">Bradymonas sediminis</name>
    <dbReference type="NCBI Taxonomy" id="1548548"/>
    <lineage>
        <taxon>Bacteria</taxon>
        <taxon>Deltaproteobacteria</taxon>
        <taxon>Bradymonadales</taxon>
        <taxon>Bradymonadaceae</taxon>
        <taxon>Bradymonas</taxon>
    </lineage>
</organism>
<proteinExistence type="predicted"/>
<dbReference type="PANTHER" id="PTHR35519">
    <property type="entry name" value="MEMBRANE PROTEINS"/>
    <property type="match status" value="1"/>
</dbReference>
<sequence>MSTAERDTLQKSLTRLDRLAHLMDEQFRVPVVGWRVGLDPLIGIIPGGGDWASWVVGVYIFWEALRMDIPKPVLVRMVSNLTVDLVGGYLPGLGDIFDAAFKANRKNVDMLLEHYRVRRSDTQIKLPTHLPAPAPKKSAGAIFARYTLGIVAIIFLFAIAALPFFLLWWWLNAG</sequence>
<name>A0A2Z4FRY8_9DELT</name>
<dbReference type="OrthoDB" id="513552at2"/>
<dbReference type="KEGG" id="bsed:DN745_18210"/>